<feature type="transmembrane region" description="Helical" evidence="7">
    <location>
        <begin position="114"/>
        <end position="135"/>
    </location>
</feature>
<feature type="transmembrane region" description="Helical" evidence="7">
    <location>
        <begin position="207"/>
        <end position="226"/>
    </location>
</feature>
<keyword evidence="10" id="KW-1185">Reference proteome</keyword>
<dbReference type="Gene3D" id="1.10.3720.10">
    <property type="entry name" value="MetI-like"/>
    <property type="match status" value="1"/>
</dbReference>
<dbReference type="GO" id="GO:0055085">
    <property type="term" value="P:transmembrane transport"/>
    <property type="evidence" value="ECO:0007669"/>
    <property type="project" value="InterPro"/>
</dbReference>
<accession>A0A6V8QHF7</accession>
<dbReference type="PANTHER" id="PTHR43005">
    <property type="entry name" value="BLR7065 PROTEIN"/>
    <property type="match status" value="1"/>
</dbReference>
<feature type="transmembrane region" description="Helical" evidence="7">
    <location>
        <begin position="78"/>
        <end position="102"/>
    </location>
</feature>
<feature type="transmembrane region" description="Helical" evidence="7">
    <location>
        <begin position="21"/>
        <end position="41"/>
    </location>
</feature>
<feature type="transmembrane region" description="Helical" evidence="7">
    <location>
        <begin position="238"/>
        <end position="258"/>
    </location>
</feature>
<dbReference type="EMBL" id="BLRY01000051">
    <property type="protein sequence ID" value="GFP27642.1"/>
    <property type="molecule type" value="Genomic_DNA"/>
</dbReference>
<feature type="transmembrane region" description="Helical" evidence="7">
    <location>
        <begin position="141"/>
        <end position="157"/>
    </location>
</feature>
<evidence type="ECO:0000256" key="1">
    <source>
        <dbReference type="ARBA" id="ARBA00004651"/>
    </source>
</evidence>
<evidence type="ECO:0000259" key="8">
    <source>
        <dbReference type="PROSITE" id="PS50928"/>
    </source>
</evidence>
<dbReference type="CDD" id="cd06261">
    <property type="entry name" value="TM_PBP2"/>
    <property type="match status" value="1"/>
</dbReference>
<gene>
    <name evidence="9" type="ORF">HKBW3S33_01053</name>
</gene>
<dbReference type="InterPro" id="IPR000515">
    <property type="entry name" value="MetI-like"/>
</dbReference>
<feature type="transmembrane region" description="Helical" evidence="7">
    <location>
        <begin position="264"/>
        <end position="289"/>
    </location>
</feature>
<keyword evidence="2 7" id="KW-0813">Transport</keyword>
<keyword evidence="9" id="KW-0762">Sugar transport</keyword>
<feature type="domain" description="ABC transmembrane type-1" evidence="8">
    <location>
        <begin position="77"/>
        <end position="288"/>
    </location>
</feature>
<name>A0A6V8QHF7_9ACTN</name>
<keyword evidence="5 7" id="KW-1133">Transmembrane helix</keyword>
<proteinExistence type="inferred from homology"/>
<organism evidence="9 10">
    <name type="scientific">Candidatus Hakubella thermalkaliphila</name>
    <dbReference type="NCBI Taxonomy" id="2754717"/>
    <lineage>
        <taxon>Bacteria</taxon>
        <taxon>Bacillati</taxon>
        <taxon>Actinomycetota</taxon>
        <taxon>Actinomycetota incertae sedis</taxon>
        <taxon>Candidatus Hakubellales</taxon>
        <taxon>Candidatus Hakubellaceae</taxon>
        <taxon>Candidatus Hakubella</taxon>
    </lineage>
</organism>
<keyword evidence="4 7" id="KW-0812">Transmembrane</keyword>
<dbReference type="SUPFAM" id="SSF161098">
    <property type="entry name" value="MetI-like"/>
    <property type="match status" value="1"/>
</dbReference>
<sequence>MNEPRQYISLIKHISLRNIKLFFMLPAVIWVLVFTIFPLFYSLGLSFYNIVLGMPPQFVGFKNFIGAFDDYKVAHATLVTLIFIAVAIPVELVLGMALALLFNQDIPGRKYFRTILTMPLFFTPVAIGLLGLTIFYEEGGPINSLLGLLGIKIPWLSHPTWAMVAVLLAEIWQWTPFVFLIFLASLQGLPEEIYESALLDSSSWWQIFRWITLPMLQPVIIITLLLRLIEAVKIFDIAYTLTAGGPGIATEVYSLFIYRTGMKFFNLGYASSLAYLLLIGMMIVVTFFFKRMREIYE</sequence>
<evidence type="ECO:0000313" key="10">
    <source>
        <dbReference type="Proteomes" id="UP000591948"/>
    </source>
</evidence>
<dbReference type="GO" id="GO:0005886">
    <property type="term" value="C:plasma membrane"/>
    <property type="evidence" value="ECO:0007669"/>
    <property type="project" value="UniProtKB-SubCell"/>
</dbReference>
<keyword evidence="6 7" id="KW-0472">Membrane</keyword>
<comment type="subcellular location">
    <subcellularLocation>
        <location evidence="1 7">Cell membrane</location>
        <topology evidence="1 7">Multi-pass membrane protein</topology>
    </subcellularLocation>
</comment>
<keyword evidence="3" id="KW-1003">Cell membrane</keyword>
<dbReference type="AlphaFoldDB" id="A0A6V8QHF7"/>
<evidence type="ECO:0000256" key="7">
    <source>
        <dbReference type="RuleBase" id="RU363032"/>
    </source>
</evidence>
<evidence type="ECO:0000256" key="2">
    <source>
        <dbReference type="ARBA" id="ARBA00022448"/>
    </source>
</evidence>
<reference evidence="9 10" key="1">
    <citation type="journal article" date="2020" name="Front. Microbiol.">
        <title>Single-cell genomics of novel Actinobacteria with the Wood-Ljungdahl pathway discovered in a serpentinizing system.</title>
        <authorList>
            <person name="Merino N."/>
            <person name="Kawai M."/>
            <person name="Boyd E.S."/>
            <person name="Colman D.R."/>
            <person name="McGlynn S.E."/>
            <person name="Nealson K.H."/>
            <person name="Kurokawa K."/>
            <person name="Hongoh Y."/>
        </authorList>
    </citation>
    <scope>NUCLEOTIDE SEQUENCE [LARGE SCALE GENOMIC DNA]</scope>
    <source>
        <strain evidence="9 10">S33</strain>
    </source>
</reference>
<evidence type="ECO:0000256" key="5">
    <source>
        <dbReference type="ARBA" id="ARBA00022989"/>
    </source>
</evidence>
<evidence type="ECO:0000313" key="9">
    <source>
        <dbReference type="EMBL" id="GFP27642.1"/>
    </source>
</evidence>
<dbReference type="PANTHER" id="PTHR43005:SF1">
    <property type="entry name" value="SPERMIDINE_PUTRESCINE TRANSPORT SYSTEM PERMEASE PROTEIN"/>
    <property type="match status" value="1"/>
</dbReference>
<feature type="transmembrane region" description="Helical" evidence="7">
    <location>
        <begin position="164"/>
        <end position="187"/>
    </location>
</feature>
<protein>
    <submittedName>
        <fullName evidence="9">Multiple sugar transport system permease protein</fullName>
    </submittedName>
</protein>
<dbReference type="InterPro" id="IPR035906">
    <property type="entry name" value="MetI-like_sf"/>
</dbReference>
<dbReference type="PROSITE" id="PS50928">
    <property type="entry name" value="ABC_TM1"/>
    <property type="match status" value="1"/>
</dbReference>
<dbReference type="Pfam" id="PF00528">
    <property type="entry name" value="BPD_transp_1"/>
    <property type="match status" value="1"/>
</dbReference>
<evidence type="ECO:0000256" key="3">
    <source>
        <dbReference type="ARBA" id="ARBA00022475"/>
    </source>
</evidence>
<evidence type="ECO:0000256" key="6">
    <source>
        <dbReference type="ARBA" id="ARBA00023136"/>
    </source>
</evidence>
<comment type="caution">
    <text evidence="9">The sequence shown here is derived from an EMBL/GenBank/DDBJ whole genome shotgun (WGS) entry which is preliminary data.</text>
</comment>
<comment type="similarity">
    <text evidence="7">Belongs to the binding-protein-dependent transport system permease family.</text>
</comment>
<dbReference type="Proteomes" id="UP000591948">
    <property type="component" value="Unassembled WGS sequence"/>
</dbReference>
<evidence type="ECO:0000256" key="4">
    <source>
        <dbReference type="ARBA" id="ARBA00022692"/>
    </source>
</evidence>